<name>A0ABY8UWC5_9BACI</name>
<evidence type="ECO:0000256" key="3">
    <source>
        <dbReference type="ARBA" id="ARBA00022801"/>
    </source>
</evidence>
<dbReference type="NCBIfam" id="TIGR00225">
    <property type="entry name" value="prc"/>
    <property type="match status" value="1"/>
</dbReference>
<dbReference type="PANTHER" id="PTHR32060">
    <property type="entry name" value="TAIL-SPECIFIC PROTEASE"/>
    <property type="match status" value="1"/>
</dbReference>
<dbReference type="SMART" id="SM00228">
    <property type="entry name" value="PDZ"/>
    <property type="match status" value="1"/>
</dbReference>
<evidence type="ECO:0000259" key="7">
    <source>
        <dbReference type="PROSITE" id="PS50106"/>
    </source>
</evidence>
<proteinExistence type="inferred from homology"/>
<dbReference type="InterPro" id="IPR004447">
    <property type="entry name" value="Peptidase_S41A"/>
</dbReference>
<dbReference type="CDD" id="cd07560">
    <property type="entry name" value="Peptidase_S41_CPP"/>
    <property type="match status" value="1"/>
</dbReference>
<evidence type="ECO:0000313" key="8">
    <source>
        <dbReference type="EMBL" id="WIF97640.1"/>
    </source>
</evidence>
<dbReference type="SMART" id="SM00245">
    <property type="entry name" value="TSPc"/>
    <property type="match status" value="1"/>
</dbReference>
<dbReference type="Proteomes" id="UP001236652">
    <property type="component" value="Chromosome"/>
</dbReference>
<dbReference type="EMBL" id="CP126446">
    <property type="protein sequence ID" value="WIF97640.1"/>
    <property type="molecule type" value="Genomic_DNA"/>
</dbReference>
<keyword evidence="4 5" id="KW-0720">Serine protease</keyword>
<organism evidence="8 9">
    <name type="scientific">Pontibacillus chungwhensis</name>
    <dbReference type="NCBI Taxonomy" id="265426"/>
    <lineage>
        <taxon>Bacteria</taxon>
        <taxon>Bacillati</taxon>
        <taxon>Bacillota</taxon>
        <taxon>Bacilli</taxon>
        <taxon>Bacillales</taxon>
        <taxon>Bacillaceae</taxon>
        <taxon>Pontibacillus</taxon>
    </lineage>
</organism>
<protein>
    <submittedName>
        <fullName evidence="8">S41 family peptidase</fullName>
    </submittedName>
</protein>
<sequence length="448" mass="49507">MIIALLISFTSFTLLPTTIDAVENEKEIKDYIKNEYVDEIEPELLEKDLTTIFESLDPYSTYFTKEELERFNDSINQKFVGIGVSVEVHDEGILITLVFPGSPAEEAGIEAGDIILSADGISLKGKDSQSAITYITGAAGTSVSLEVKQQEQTKTISLTREKIQLPAVTGEKLGGDIGYIRLNTFSPQTFLQLRSVSKEMDDVNHWILDVRNNPGGYLSAAQQVLGVFPDVKTAMHAEFRDMDFTYKAQNLFYKLEEPASLLINENSASASEIVAGSLQDYNAATLYGTTTYGKGLMQQVKQFADGSGVKLSTARFFTPDYNVINSKGISPDVETSTPLEDAHTDALEQFKYQTFDEDTVASDKTFVIHTNAPATPKEFKESIHFFKLGGSDLPFTITAEDEDTFMLDPKEDLEVDSEYTLMIHPGWTSTSGETSEKGVIQPITVENE</sequence>
<dbReference type="InterPro" id="IPR029045">
    <property type="entry name" value="ClpP/crotonase-like_dom_sf"/>
</dbReference>
<feature type="domain" description="PDZ" evidence="7">
    <location>
        <begin position="65"/>
        <end position="138"/>
    </location>
</feature>
<evidence type="ECO:0000256" key="4">
    <source>
        <dbReference type="ARBA" id="ARBA00022825"/>
    </source>
</evidence>
<dbReference type="RefSeq" id="WP_231419725.1">
    <property type="nucleotide sequence ID" value="NZ_CP126446.1"/>
</dbReference>
<evidence type="ECO:0000256" key="5">
    <source>
        <dbReference type="RuleBase" id="RU004404"/>
    </source>
</evidence>
<keyword evidence="3 5" id="KW-0378">Hydrolase</keyword>
<dbReference type="PANTHER" id="PTHR32060:SF30">
    <property type="entry name" value="CARBOXY-TERMINAL PROCESSING PROTEASE CTPA"/>
    <property type="match status" value="1"/>
</dbReference>
<comment type="similarity">
    <text evidence="1 5">Belongs to the peptidase S41A family.</text>
</comment>
<feature type="region of interest" description="Disordered" evidence="6">
    <location>
        <begin position="426"/>
        <end position="448"/>
    </location>
</feature>
<dbReference type="Gene3D" id="2.30.42.10">
    <property type="match status" value="1"/>
</dbReference>
<evidence type="ECO:0000256" key="2">
    <source>
        <dbReference type="ARBA" id="ARBA00022670"/>
    </source>
</evidence>
<dbReference type="Pfam" id="PF03572">
    <property type="entry name" value="Peptidase_S41"/>
    <property type="match status" value="1"/>
</dbReference>
<evidence type="ECO:0000256" key="1">
    <source>
        <dbReference type="ARBA" id="ARBA00009179"/>
    </source>
</evidence>
<dbReference type="Pfam" id="PF17820">
    <property type="entry name" value="PDZ_6"/>
    <property type="match status" value="1"/>
</dbReference>
<reference evidence="8 9" key="1">
    <citation type="submission" date="2023-05" db="EMBL/GenBank/DDBJ databases">
        <title>Comparative genomics reveals the evidence of polycyclic aromatic hydrocarbons degradation in moderately halophilic genus Pontibacillus.</title>
        <authorList>
            <person name="Yang H."/>
            <person name="Qian Z."/>
        </authorList>
    </citation>
    <scope>NUCLEOTIDE SEQUENCE [LARGE SCALE GENOMIC DNA]</scope>
    <source>
        <strain evidence="9">HN14</strain>
    </source>
</reference>
<keyword evidence="9" id="KW-1185">Reference proteome</keyword>
<keyword evidence="2 5" id="KW-0645">Protease</keyword>
<dbReference type="InterPro" id="IPR005151">
    <property type="entry name" value="Tail-specific_protease"/>
</dbReference>
<gene>
    <name evidence="8" type="ORF">QNI29_18220</name>
</gene>
<dbReference type="PROSITE" id="PS50106">
    <property type="entry name" value="PDZ"/>
    <property type="match status" value="1"/>
</dbReference>
<dbReference type="SUPFAM" id="SSF50156">
    <property type="entry name" value="PDZ domain-like"/>
    <property type="match status" value="1"/>
</dbReference>
<dbReference type="InterPro" id="IPR001478">
    <property type="entry name" value="PDZ"/>
</dbReference>
<dbReference type="InterPro" id="IPR041489">
    <property type="entry name" value="PDZ_6"/>
</dbReference>
<dbReference type="SUPFAM" id="SSF52096">
    <property type="entry name" value="ClpP/crotonase"/>
    <property type="match status" value="1"/>
</dbReference>
<evidence type="ECO:0000256" key="6">
    <source>
        <dbReference type="SAM" id="MobiDB-lite"/>
    </source>
</evidence>
<accession>A0ABY8UWC5</accession>
<dbReference type="Gene3D" id="3.30.750.44">
    <property type="match status" value="1"/>
</dbReference>
<dbReference type="InterPro" id="IPR036034">
    <property type="entry name" value="PDZ_sf"/>
</dbReference>
<dbReference type="Gene3D" id="3.90.226.10">
    <property type="entry name" value="2-enoyl-CoA Hydratase, Chain A, domain 1"/>
    <property type="match status" value="1"/>
</dbReference>
<dbReference type="CDD" id="cd06782">
    <property type="entry name" value="cpPDZ_CPP-like"/>
    <property type="match status" value="1"/>
</dbReference>
<evidence type="ECO:0000313" key="9">
    <source>
        <dbReference type="Proteomes" id="UP001236652"/>
    </source>
</evidence>